<sequence>MMLHTLSAIVHSLAGSSLYPAWHVSSYYYSSLDQISDQLPSY</sequence>
<organism evidence="1">
    <name type="scientific">Rhizophora mucronata</name>
    <name type="common">Asiatic mangrove</name>
    <dbReference type="NCBI Taxonomy" id="61149"/>
    <lineage>
        <taxon>Eukaryota</taxon>
        <taxon>Viridiplantae</taxon>
        <taxon>Streptophyta</taxon>
        <taxon>Embryophyta</taxon>
        <taxon>Tracheophyta</taxon>
        <taxon>Spermatophyta</taxon>
        <taxon>Magnoliopsida</taxon>
        <taxon>eudicotyledons</taxon>
        <taxon>Gunneridae</taxon>
        <taxon>Pentapetalae</taxon>
        <taxon>rosids</taxon>
        <taxon>fabids</taxon>
        <taxon>Malpighiales</taxon>
        <taxon>Rhizophoraceae</taxon>
        <taxon>Rhizophora</taxon>
    </lineage>
</organism>
<evidence type="ECO:0000313" key="1">
    <source>
        <dbReference type="EMBL" id="MBX41732.1"/>
    </source>
</evidence>
<protein>
    <submittedName>
        <fullName evidence="1">Uncharacterized protein</fullName>
    </submittedName>
</protein>
<name>A0A2P2NGV7_RHIMU</name>
<dbReference type="EMBL" id="GGEC01061248">
    <property type="protein sequence ID" value="MBX41732.1"/>
    <property type="molecule type" value="Transcribed_RNA"/>
</dbReference>
<proteinExistence type="predicted"/>
<reference evidence="1" key="1">
    <citation type="submission" date="2018-02" db="EMBL/GenBank/DDBJ databases">
        <title>Rhizophora mucronata_Transcriptome.</title>
        <authorList>
            <person name="Meera S.P."/>
            <person name="Sreeshan A."/>
            <person name="Augustine A."/>
        </authorList>
    </citation>
    <scope>NUCLEOTIDE SEQUENCE</scope>
    <source>
        <tissue evidence="1">Leaf</tissue>
    </source>
</reference>
<dbReference type="AlphaFoldDB" id="A0A2P2NGV7"/>
<accession>A0A2P2NGV7</accession>